<dbReference type="InterPro" id="IPR000642">
    <property type="entry name" value="Peptidase_M41"/>
</dbReference>
<dbReference type="AlphaFoldDB" id="A0ABD2L623"/>
<dbReference type="PANTHER" id="PTHR23076">
    <property type="entry name" value="METALLOPROTEASE M41 FTSH"/>
    <property type="match status" value="1"/>
</dbReference>
<evidence type="ECO:0000256" key="1">
    <source>
        <dbReference type="SAM" id="MobiDB-lite"/>
    </source>
</evidence>
<protein>
    <recommendedName>
        <fullName evidence="2">AAA+ ATPase domain-containing protein</fullName>
    </recommendedName>
</protein>
<dbReference type="Proteomes" id="UP001620626">
    <property type="component" value="Unassembled WGS sequence"/>
</dbReference>
<dbReference type="EMBL" id="JBICBT010000552">
    <property type="protein sequence ID" value="KAL3109911.1"/>
    <property type="molecule type" value="Genomic_DNA"/>
</dbReference>
<evidence type="ECO:0000313" key="3">
    <source>
        <dbReference type="EMBL" id="KAL3109911.1"/>
    </source>
</evidence>
<reference evidence="4 5" key="1">
    <citation type="submission" date="2024-10" db="EMBL/GenBank/DDBJ databases">
        <authorList>
            <person name="Kim D."/>
        </authorList>
    </citation>
    <scope>NUCLEOTIDE SEQUENCE [LARGE SCALE GENOMIC DNA]</scope>
    <source>
        <strain evidence="4">BH-2024</strain>
    </source>
</reference>
<dbReference type="Pfam" id="PF00004">
    <property type="entry name" value="AAA"/>
    <property type="match status" value="1"/>
</dbReference>
<organism evidence="4 5">
    <name type="scientific">Heterodera trifolii</name>
    <dbReference type="NCBI Taxonomy" id="157864"/>
    <lineage>
        <taxon>Eukaryota</taxon>
        <taxon>Metazoa</taxon>
        <taxon>Ecdysozoa</taxon>
        <taxon>Nematoda</taxon>
        <taxon>Chromadorea</taxon>
        <taxon>Rhabditida</taxon>
        <taxon>Tylenchina</taxon>
        <taxon>Tylenchomorpha</taxon>
        <taxon>Tylenchoidea</taxon>
        <taxon>Heteroderidae</taxon>
        <taxon>Heteroderinae</taxon>
        <taxon>Heterodera</taxon>
    </lineage>
</organism>
<dbReference type="Gene3D" id="3.40.50.300">
    <property type="entry name" value="P-loop containing nucleotide triphosphate hydrolases"/>
    <property type="match status" value="1"/>
</dbReference>
<feature type="region of interest" description="Disordered" evidence="1">
    <location>
        <begin position="17"/>
        <end position="48"/>
    </location>
</feature>
<accession>A0ABD2L623</accession>
<evidence type="ECO:0000313" key="5">
    <source>
        <dbReference type="Proteomes" id="UP001620626"/>
    </source>
</evidence>
<dbReference type="Pfam" id="PF01434">
    <property type="entry name" value="Peptidase_M41"/>
    <property type="match status" value="1"/>
</dbReference>
<sequence>MRDSELAAAAAAAAQAGAADTVSAREQSAEQGIGGEQQRESGAGNDDDNQQIAALSARLDILEQQQIQNVAALSARLDIVEQQIQNVPALSAHIDNNEGKVLSVESSLRALDERIDRTFFGTPGNIHIDDFAAVLPEQEPPTRYTFDDLFELPDVLNEVKKQVDFLRNPGHYKGCQLPKALFLFGMPGTGKSHVARTIARESECCFAEMEALSETSLVHSATGLEMTLQGTFNAAVRPRLSCVLLIKKVEKLSRPLLENAIDRAKNADGFLLVCTSSVLLPPPQDLFDNTALYRKLEMPWLLMPRRFRLLSHWTEGTVLLTPDNLNSLAKSTVGFSAKELFSLISRAKTEARLNREELKIAHFTDAFTAILRQVEPSWRIPDSEEKWSLCAHEIGHAIVTLMVPGALPLRYVTIIPAAGTLGETVCLAKSDQLTTTKERLFGTIESLLAGRIAEELWVSKDKVSTACSRDLEQAEKLAYFAAAKCGFDDQLGLITIAEGREPGPELKNKIDAAVQRILHQCGTDALNLLLSIEEHWRELVTELHRKEHLEVQEVLDFISKHGLKK</sequence>
<dbReference type="PANTHER" id="PTHR23076:SF97">
    <property type="entry name" value="ATP-DEPENDENT ZINC METALLOPROTEASE YME1L1"/>
    <property type="match status" value="1"/>
</dbReference>
<keyword evidence="5" id="KW-1185">Reference proteome</keyword>
<comment type="caution">
    <text evidence="4">The sequence shown here is derived from an EMBL/GenBank/DDBJ whole genome shotgun (WGS) entry which is preliminary data.</text>
</comment>
<dbReference type="SUPFAM" id="SSF140990">
    <property type="entry name" value="FtsH protease domain-like"/>
    <property type="match status" value="1"/>
</dbReference>
<evidence type="ECO:0000313" key="4">
    <source>
        <dbReference type="EMBL" id="KAL3109914.1"/>
    </source>
</evidence>
<dbReference type="SMART" id="SM00382">
    <property type="entry name" value="AAA"/>
    <property type="match status" value="1"/>
</dbReference>
<name>A0ABD2L623_9BILA</name>
<evidence type="ECO:0000259" key="2">
    <source>
        <dbReference type="SMART" id="SM00382"/>
    </source>
</evidence>
<dbReference type="Gene3D" id="1.20.58.760">
    <property type="entry name" value="Peptidase M41"/>
    <property type="match status" value="1"/>
</dbReference>
<dbReference type="SUPFAM" id="SSF52540">
    <property type="entry name" value="P-loop containing nucleoside triphosphate hydrolases"/>
    <property type="match status" value="1"/>
</dbReference>
<dbReference type="InterPro" id="IPR037219">
    <property type="entry name" value="Peptidase_M41-like"/>
</dbReference>
<gene>
    <name evidence="3" type="ORF">niasHT_016527</name>
    <name evidence="4" type="ORF">niasHT_016530</name>
</gene>
<dbReference type="EMBL" id="JBICBT010000552">
    <property type="protein sequence ID" value="KAL3109914.1"/>
    <property type="molecule type" value="Genomic_DNA"/>
</dbReference>
<dbReference type="CDD" id="cd00009">
    <property type="entry name" value="AAA"/>
    <property type="match status" value="1"/>
</dbReference>
<feature type="domain" description="AAA+ ATPase" evidence="2">
    <location>
        <begin position="177"/>
        <end position="302"/>
    </location>
</feature>
<proteinExistence type="predicted"/>
<dbReference type="InterPro" id="IPR003593">
    <property type="entry name" value="AAA+_ATPase"/>
</dbReference>
<dbReference type="InterPro" id="IPR003959">
    <property type="entry name" value="ATPase_AAA_core"/>
</dbReference>
<dbReference type="InterPro" id="IPR027417">
    <property type="entry name" value="P-loop_NTPase"/>
</dbReference>